<dbReference type="KEGG" id="dmu:Desmu_0515"/>
<evidence type="ECO:0000256" key="2">
    <source>
        <dbReference type="ARBA" id="ARBA00022448"/>
    </source>
</evidence>
<comment type="similarity">
    <text evidence="1">Belongs to the bacterial solute-binding protein 1 family.</text>
</comment>
<dbReference type="Pfam" id="PF01547">
    <property type="entry name" value="SBP_bac_1"/>
    <property type="match status" value="1"/>
</dbReference>
<evidence type="ECO:0000256" key="4">
    <source>
        <dbReference type="SAM" id="Phobius"/>
    </source>
</evidence>
<dbReference type="eggNOG" id="arCOG00151">
    <property type="taxonomic scope" value="Archaea"/>
</dbReference>
<dbReference type="Gene3D" id="3.40.190.10">
    <property type="entry name" value="Periplasmic binding protein-like II"/>
    <property type="match status" value="2"/>
</dbReference>
<sequence precursor="true">MNRNLLIAIVVLAIVVIGGVAYYLSTQQPRKEVTIVVLSPEWEPGKILEQLSANFTSYAQEKLGYPVKVVFDFTPWGTYYQRVTSIVTARSSEADIIFSDSQWLGELFEGGHIIDLTDWINNDPDMKAATQDTYENLVKFYMTYPQGSNRYVGVPGYADAVMLLYYRKDLFNDPVERANFKAKYGYDLPSTLEDFKRLDWLQLKDIAEFFTRRAGETLAGQTLTEDFYGITLVLSRDYDYISCSFLSMFWSWGAELWNPSTMDPRSYINSTQGVEALQFLHNLTRYMPPSPATYDYDKVITTFAQGKAAMTVLWPSMAPALFDPATSRVSDKIGVAILPQHNGVRYITLGGQPLVISSYSNHKEEAKLFIKWFYTVAYKDYSLRVGFTARKSIAQSSDFVNSKPWARAFVESLPYAKDFWNIPFYGRMLEIQQKYWNMVVAGQIDPKTAMDKIAEEQWGVVQQFKK</sequence>
<proteinExistence type="inferred from homology"/>
<dbReference type="PANTHER" id="PTHR43649">
    <property type="entry name" value="ARABINOSE-BINDING PROTEIN-RELATED"/>
    <property type="match status" value="1"/>
</dbReference>
<dbReference type="STRING" id="765177.Desmu_0515"/>
<dbReference type="SUPFAM" id="SSF53850">
    <property type="entry name" value="Periplasmic binding protein-like II"/>
    <property type="match status" value="1"/>
</dbReference>
<dbReference type="PANTHER" id="PTHR43649:SF34">
    <property type="entry name" value="ABC TRANSPORTER PERIPLASMIC-BINDING PROTEIN YCJN-RELATED"/>
    <property type="match status" value="1"/>
</dbReference>
<reference evidence="5 6" key="2">
    <citation type="journal article" date="2011" name="Stand. Genomic Sci.">
        <title>Complete genome sequence of Desulfurococcus mucosus type strain (O7/1).</title>
        <authorList>
            <person name="Wirth R."/>
            <person name="Chertkov O."/>
            <person name="Held B."/>
            <person name="Lapidus A."/>
            <person name="Nolan M."/>
            <person name="Lucas S."/>
            <person name="Hammon N."/>
            <person name="Deshpande S."/>
            <person name="Cheng J.F."/>
            <person name="Tapia R."/>
            <person name="Han C."/>
            <person name="Goodwin L."/>
            <person name="Pitluck S."/>
            <person name="Liolios K."/>
            <person name="Ioanna P."/>
            <person name="Ivanova N."/>
            <person name="Mavromatis K."/>
            <person name="Mikhailova N."/>
            <person name="Pati A."/>
            <person name="Chen A."/>
            <person name="Palaniappan K."/>
            <person name="Land M."/>
            <person name="Hauser L."/>
            <person name="Chang Y.J."/>
            <person name="Jeffries C.D."/>
            <person name="Bilek Y."/>
            <person name="Hader T."/>
            <person name="Rohde M."/>
            <person name="Spring S."/>
            <person name="Sikorski J."/>
            <person name="Goker M."/>
            <person name="Woyke T."/>
            <person name="Bristow J."/>
            <person name="Eisen J.A."/>
            <person name="Markowitz V."/>
            <person name="Hugenholtz P."/>
            <person name="Kyrpides N.C."/>
            <person name="Klenk H.P."/>
        </authorList>
    </citation>
    <scope>NUCLEOTIDE SEQUENCE [LARGE SCALE GENOMIC DNA]</scope>
    <source>
        <strain evidence="6">ATCC 35584 / DSM 2162 / JCM 9187 / O7/1</strain>
    </source>
</reference>
<dbReference type="InterPro" id="IPR006059">
    <property type="entry name" value="SBP"/>
</dbReference>
<keyword evidence="4" id="KW-1133">Transmembrane helix</keyword>
<dbReference type="EMBL" id="CP002363">
    <property type="protein sequence ID" value="ADV64827.1"/>
    <property type="molecule type" value="Genomic_DNA"/>
</dbReference>
<dbReference type="InterPro" id="IPR050490">
    <property type="entry name" value="Bact_solute-bd_prot1"/>
</dbReference>
<feature type="transmembrane region" description="Helical" evidence="4">
    <location>
        <begin position="5"/>
        <end position="24"/>
    </location>
</feature>
<protein>
    <submittedName>
        <fullName evidence="5">Extracellular solute-binding protein family 1</fullName>
    </submittedName>
</protein>
<evidence type="ECO:0000256" key="1">
    <source>
        <dbReference type="ARBA" id="ARBA00008520"/>
    </source>
</evidence>
<organism evidence="5 6">
    <name type="scientific">Desulfurococcus mucosus (strain ATCC 35584 / DSM 2162 / JCM 9187 / O7/1)</name>
    <dbReference type="NCBI Taxonomy" id="765177"/>
    <lineage>
        <taxon>Archaea</taxon>
        <taxon>Thermoproteota</taxon>
        <taxon>Thermoprotei</taxon>
        <taxon>Desulfurococcales</taxon>
        <taxon>Desulfurococcaceae</taxon>
        <taxon>Desulfurococcus</taxon>
    </lineage>
</organism>
<keyword evidence="2" id="KW-0813">Transport</keyword>
<evidence type="ECO:0000313" key="6">
    <source>
        <dbReference type="Proteomes" id="UP000001068"/>
    </source>
</evidence>
<dbReference type="OrthoDB" id="17647at2157"/>
<dbReference type="AlphaFoldDB" id="E8R8K1"/>
<keyword evidence="3" id="KW-0732">Signal</keyword>
<evidence type="ECO:0000313" key="5">
    <source>
        <dbReference type="EMBL" id="ADV64827.1"/>
    </source>
</evidence>
<keyword evidence="4" id="KW-0472">Membrane</keyword>
<keyword evidence="4" id="KW-0812">Transmembrane</keyword>
<gene>
    <name evidence="5" type="ordered locus">Desmu_0515</name>
</gene>
<evidence type="ECO:0000256" key="3">
    <source>
        <dbReference type="ARBA" id="ARBA00022729"/>
    </source>
</evidence>
<keyword evidence="6" id="KW-1185">Reference proteome</keyword>
<reference evidence="6" key="1">
    <citation type="submission" date="2010-11" db="EMBL/GenBank/DDBJ databases">
        <title>The complete genome of Desulfurococcus mucosus DSM 2162.</title>
        <authorList>
            <consortium name="US DOE Joint Genome Institute (JGI-PGF)"/>
            <person name="Lucas S."/>
            <person name="Copeland A."/>
            <person name="Lapidus A."/>
            <person name="Bruce D."/>
            <person name="Goodwin L."/>
            <person name="Pitluck S."/>
            <person name="Kyrpides N."/>
            <person name="Mavromatis K."/>
            <person name="Pagani I."/>
            <person name="Ivanova N."/>
            <person name="Ovchinnikova G."/>
            <person name="Chertkov O."/>
            <person name="Held B."/>
            <person name="Brettin T."/>
            <person name="Detter J.C."/>
            <person name="Tapia R."/>
            <person name="Han C."/>
            <person name="Land M."/>
            <person name="Hauser L."/>
            <person name="Markowitz V."/>
            <person name="Cheng J.-F."/>
            <person name="Hugenholtz P."/>
            <person name="Woyke T."/>
            <person name="Wu D."/>
            <person name="Wirth R."/>
            <person name="Bilek Y."/>
            <person name="Hader T."/>
            <person name="Klenk H.-P."/>
            <person name="Eisen J.A."/>
        </authorList>
    </citation>
    <scope>NUCLEOTIDE SEQUENCE [LARGE SCALE GENOMIC DNA]</scope>
    <source>
        <strain evidence="6">ATCC 35584 / DSM 2162 / JCM 9187 / O7/1</strain>
    </source>
</reference>
<dbReference type="HOGENOM" id="CLU_031285_9_3_2"/>
<accession>E8R8K1</accession>
<name>E8R8K1_DESM0</name>
<dbReference type="Proteomes" id="UP000001068">
    <property type="component" value="Chromosome"/>
</dbReference>